<dbReference type="EMBL" id="FNJQ01000001">
    <property type="protein sequence ID" value="SDO76422.1"/>
    <property type="molecule type" value="Genomic_DNA"/>
</dbReference>
<protein>
    <recommendedName>
        <fullName evidence="4">SMODS and SLOG-associating 2TM effector domain-containing protein</fullName>
    </recommendedName>
</protein>
<name>A0A1H0M7E0_SELRU</name>
<keyword evidence="1" id="KW-1133">Transmembrane helix</keyword>
<sequence length="227" mass="26415">MKYFVNVSDENNVSKDYIMSINKTENTAANKPIYNCQNNPQTVLEISKTEYEHCIKRLDRLDNKVYIMLTVCAFIFVMLTGALSNIEKIKMPNMLYEWIMLVIYGFAISYACYRTISLIFKLIKVLSSIKMNRLDSADIVEYNMVLAHQNQVVRYITGIYERATFKNNQLIDKKYNELDECVKLIKRTIVALLVVTIIGVFEPKATADTKKLSEIVIIFIKYLQWNV</sequence>
<dbReference type="RefSeq" id="WP_074570577.1">
    <property type="nucleotide sequence ID" value="NZ_FNJQ01000001.1"/>
</dbReference>
<evidence type="ECO:0000313" key="3">
    <source>
        <dbReference type="Proteomes" id="UP000182412"/>
    </source>
</evidence>
<evidence type="ECO:0000256" key="1">
    <source>
        <dbReference type="SAM" id="Phobius"/>
    </source>
</evidence>
<feature type="transmembrane region" description="Helical" evidence="1">
    <location>
        <begin position="98"/>
        <end position="123"/>
    </location>
</feature>
<feature type="transmembrane region" description="Helical" evidence="1">
    <location>
        <begin position="65"/>
        <end position="86"/>
    </location>
</feature>
<keyword evidence="1" id="KW-0812">Transmembrane</keyword>
<dbReference type="AlphaFoldDB" id="A0A1H0M7E0"/>
<reference evidence="2 3" key="1">
    <citation type="submission" date="2016-10" db="EMBL/GenBank/DDBJ databases">
        <authorList>
            <person name="de Groot N.N."/>
        </authorList>
    </citation>
    <scope>NUCLEOTIDE SEQUENCE [LARGE SCALE GENOMIC DNA]</scope>
    <source>
        <strain evidence="2 3">S137</strain>
    </source>
</reference>
<accession>A0A1H0M7E0</accession>
<proteinExistence type="predicted"/>
<dbReference type="Proteomes" id="UP000182412">
    <property type="component" value="Unassembled WGS sequence"/>
</dbReference>
<organism evidence="2 3">
    <name type="scientific">Selenomonas ruminantium</name>
    <dbReference type="NCBI Taxonomy" id="971"/>
    <lineage>
        <taxon>Bacteria</taxon>
        <taxon>Bacillati</taxon>
        <taxon>Bacillota</taxon>
        <taxon>Negativicutes</taxon>
        <taxon>Selenomonadales</taxon>
        <taxon>Selenomonadaceae</taxon>
        <taxon>Selenomonas</taxon>
    </lineage>
</organism>
<evidence type="ECO:0000313" key="2">
    <source>
        <dbReference type="EMBL" id="SDO76422.1"/>
    </source>
</evidence>
<gene>
    <name evidence="2" type="ORF">SAMN05216366_10156</name>
</gene>
<keyword evidence="1" id="KW-0472">Membrane</keyword>
<evidence type="ECO:0008006" key="4">
    <source>
        <dbReference type="Google" id="ProtNLM"/>
    </source>
</evidence>
<dbReference type="OrthoDB" id="9993048at2"/>